<evidence type="ECO:0000313" key="1">
    <source>
        <dbReference type="EMBL" id="AKZ53110.1"/>
    </source>
</evidence>
<dbReference type="KEGG" id="samb:SAM23877_7611"/>
<name>A0A0K2AJ69_STRA7</name>
<dbReference type="AlphaFoldDB" id="A0A0K2AJ69"/>
<sequence length="31" mass="3374">MTRAGDKSINDGGVRINFWQGISVTDESGDF</sequence>
<evidence type="ECO:0000313" key="3">
    <source>
        <dbReference type="Proteomes" id="UP000061018"/>
    </source>
</evidence>
<evidence type="ECO:0000313" key="2">
    <source>
        <dbReference type="EMBL" id="AKZ60652.1"/>
    </source>
</evidence>
<reference evidence="3" key="1">
    <citation type="journal article" date="2015" name="J. Biotechnol.">
        <title>Complete genome sequence of Streptomyces ambofaciens ATCC 23877, the spiramycin producer.</title>
        <authorList>
            <person name="Thibessard A."/>
            <person name="Haas D."/>
            <person name="Gerbaud C."/>
            <person name="Aigle B."/>
            <person name="Lautru S."/>
            <person name="Pernodet J.L."/>
            <person name="Leblond P."/>
        </authorList>
    </citation>
    <scope>NUCLEOTIDE SEQUENCE [LARGE SCALE GENOMIC DNA]</scope>
    <source>
        <strain evidence="3">ATCC 23877 / 3486 / DSM 40053 / JCM 4204 / NBRC 12836 / NRRL B-2516</strain>
    </source>
</reference>
<dbReference type="Proteomes" id="UP000061018">
    <property type="component" value="Chromosome"/>
</dbReference>
<dbReference type="EMBL" id="CP012382">
    <property type="protein sequence ID" value="AKZ53110.1"/>
    <property type="molecule type" value="Genomic_DNA"/>
</dbReference>
<protein>
    <submittedName>
        <fullName evidence="1">Uncharacterized protein</fullName>
    </submittedName>
</protein>
<dbReference type="EMBL" id="CP012382">
    <property type="protein sequence ID" value="AKZ60652.1"/>
    <property type="molecule type" value="Genomic_DNA"/>
</dbReference>
<accession>A0A0K2AJ69</accession>
<gene>
    <name evidence="1" type="ORF">SAM23877_0061</name>
    <name evidence="2" type="ORF">SAM23877_7611</name>
</gene>
<proteinExistence type="predicted"/>
<reference evidence="1" key="2">
    <citation type="submission" date="2015-07" db="EMBL/GenBank/DDBJ databases">
        <title>Complete genome sequence of Streptomyces ambofaciens ATCC 23877, the spiramycin producer.</title>
        <authorList>
            <person name="Thibessard A."/>
            <person name="Haas D."/>
            <person name="Gerbaud C."/>
            <person name="Aigle B."/>
            <person name="Lautru S."/>
            <person name="Pernodet J.-L."/>
            <person name="Leblond P."/>
        </authorList>
    </citation>
    <scope>NUCLEOTIDE SEQUENCE [LARGE SCALE GENOMIC DNA]</scope>
    <source>
        <strain evidence="1">ATCC 23877</strain>
    </source>
</reference>
<dbReference type="KEGG" id="samb:SAM23877_0061"/>
<organism evidence="1 3">
    <name type="scientific">Streptomyces ambofaciens (strain ATCC 23877 / 3486 / DSM 40053 / JCM 4204 / NBRC 12836 / NRRL B-2516)</name>
    <dbReference type="NCBI Taxonomy" id="278992"/>
    <lineage>
        <taxon>Bacteria</taxon>
        <taxon>Bacillati</taxon>
        <taxon>Actinomycetota</taxon>
        <taxon>Actinomycetes</taxon>
        <taxon>Kitasatosporales</taxon>
        <taxon>Streptomycetaceae</taxon>
        <taxon>Streptomyces</taxon>
    </lineage>
</organism>